<organism evidence="3 4">
    <name type="scientific">Anabaenopsis circularis NIES-21</name>
    <dbReference type="NCBI Taxonomy" id="1085406"/>
    <lineage>
        <taxon>Bacteria</taxon>
        <taxon>Bacillati</taxon>
        <taxon>Cyanobacteriota</taxon>
        <taxon>Cyanophyceae</taxon>
        <taxon>Nostocales</taxon>
        <taxon>Nodulariaceae</taxon>
        <taxon>Anabaenopsis</taxon>
    </lineage>
</organism>
<evidence type="ECO:0000256" key="2">
    <source>
        <dbReference type="SAM" id="Phobius"/>
    </source>
</evidence>
<proteinExistence type="predicted"/>
<accession>A0A1Z4GG00</accession>
<dbReference type="Proteomes" id="UP000218287">
    <property type="component" value="Chromosome"/>
</dbReference>
<feature type="transmembrane region" description="Helical" evidence="2">
    <location>
        <begin position="12"/>
        <end position="36"/>
    </location>
</feature>
<sequence length="84" mass="9453">MLNQDKNLRITIIRGIFATIHLAFLASGSVGCVIQVHSPPEQTATPKEQSNNQPQPQPEQAIKQDKDDDHDQDDDKNHDHDDKD</sequence>
<protein>
    <submittedName>
        <fullName evidence="3">Uncharacterized protein</fullName>
    </submittedName>
</protein>
<name>A0A1Z4GG00_9CYAN</name>
<dbReference type="EMBL" id="AP018174">
    <property type="protein sequence ID" value="BAY16424.1"/>
    <property type="molecule type" value="Genomic_DNA"/>
</dbReference>
<dbReference type="AlphaFoldDB" id="A0A1Z4GG00"/>
<feature type="compositionally biased region" description="Low complexity" evidence="1">
    <location>
        <begin position="46"/>
        <end position="60"/>
    </location>
</feature>
<gene>
    <name evidence="3" type="ORF">NIES21_22520</name>
</gene>
<evidence type="ECO:0000313" key="4">
    <source>
        <dbReference type="Proteomes" id="UP000218287"/>
    </source>
</evidence>
<keyword evidence="4" id="KW-1185">Reference proteome</keyword>
<evidence type="ECO:0000313" key="3">
    <source>
        <dbReference type="EMBL" id="BAY16424.1"/>
    </source>
</evidence>
<keyword evidence="2" id="KW-1133">Transmembrane helix</keyword>
<feature type="compositionally biased region" description="Basic and acidic residues" evidence="1">
    <location>
        <begin position="62"/>
        <end position="84"/>
    </location>
</feature>
<dbReference type="OrthoDB" id="490940at2"/>
<evidence type="ECO:0000256" key="1">
    <source>
        <dbReference type="SAM" id="MobiDB-lite"/>
    </source>
</evidence>
<dbReference type="PROSITE" id="PS51257">
    <property type="entry name" value="PROKAR_LIPOPROTEIN"/>
    <property type="match status" value="1"/>
</dbReference>
<keyword evidence="2" id="KW-0812">Transmembrane</keyword>
<reference evidence="3 4" key="1">
    <citation type="submission" date="2017-06" db="EMBL/GenBank/DDBJ databases">
        <title>Genome sequencing of cyanobaciteial culture collection at National Institute for Environmental Studies (NIES).</title>
        <authorList>
            <person name="Hirose Y."/>
            <person name="Shimura Y."/>
            <person name="Fujisawa T."/>
            <person name="Nakamura Y."/>
            <person name="Kawachi M."/>
        </authorList>
    </citation>
    <scope>NUCLEOTIDE SEQUENCE [LARGE SCALE GENOMIC DNA]</scope>
    <source>
        <strain evidence="3 4">NIES-21</strain>
    </source>
</reference>
<feature type="region of interest" description="Disordered" evidence="1">
    <location>
        <begin position="37"/>
        <end position="84"/>
    </location>
</feature>
<keyword evidence="2" id="KW-0472">Membrane</keyword>